<name>B4NVH4_DROSI</name>
<dbReference type="EMBL" id="CH988051">
    <property type="protein sequence ID" value="EDX16059.1"/>
    <property type="molecule type" value="Genomic_DNA"/>
</dbReference>
<accession>B4NVH4</accession>
<protein>
    <submittedName>
        <fullName evidence="1">GD19487</fullName>
    </submittedName>
</protein>
<dbReference type="GO" id="GO:0009650">
    <property type="term" value="P:UV protection"/>
    <property type="evidence" value="ECO:0007669"/>
    <property type="project" value="EnsemblMetazoa"/>
</dbReference>
<dbReference type="GO" id="GO:0004222">
    <property type="term" value="F:metalloendopeptidase activity"/>
    <property type="evidence" value="ECO:0007669"/>
    <property type="project" value="EnsemblMetazoa"/>
</dbReference>
<gene>
    <name evidence="1" type="primary">Dsim\GD19487</name>
    <name evidence="1" type="ORF">Dsim_GD19487</name>
</gene>
<dbReference type="GO" id="GO:0000278">
    <property type="term" value="P:mitotic cell cycle"/>
    <property type="evidence" value="ECO:0007669"/>
    <property type="project" value="EnsemblMetazoa"/>
</dbReference>
<dbReference type="HOGENOM" id="CLU_2148462_0_0_1"/>
<sequence length="112" mass="12730">MSSQERTQNIKRVVMEDELTLCEVNILYIHEEQEEEEPGANDSLTAATELADQSIIEDVFGEGILMKEWQLENAVQPTCSIFAKNMNTDIVSCPICFEKMKRIQLANQFESG</sequence>
<dbReference type="GO" id="GO:0042585">
    <property type="term" value="C:germinal vesicle"/>
    <property type="evidence" value="ECO:0007669"/>
    <property type="project" value="EnsemblMetazoa"/>
</dbReference>
<evidence type="ECO:0000313" key="1">
    <source>
        <dbReference type="EMBL" id="EDX16059.1"/>
    </source>
</evidence>
<dbReference type="GO" id="GO:0001940">
    <property type="term" value="C:male pronucleus"/>
    <property type="evidence" value="ECO:0007669"/>
    <property type="project" value="EnsemblMetazoa"/>
</dbReference>
<organism evidence="1 2">
    <name type="scientific">Drosophila simulans</name>
    <name type="common">Fruit fly</name>
    <dbReference type="NCBI Taxonomy" id="7240"/>
    <lineage>
        <taxon>Eukaryota</taxon>
        <taxon>Metazoa</taxon>
        <taxon>Ecdysozoa</taxon>
        <taxon>Arthropoda</taxon>
        <taxon>Hexapoda</taxon>
        <taxon>Insecta</taxon>
        <taxon>Pterygota</taxon>
        <taxon>Neoptera</taxon>
        <taxon>Endopterygota</taxon>
        <taxon>Diptera</taxon>
        <taxon>Brachycera</taxon>
        <taxon>Muscomorpha</taxon>
        <taxon>Ephydroidea</taxon>
        <taxon>Drosophilidae</taxon>
        <taxon>Drosophila</taxon>
        <taxon>Sophophora</taxon>
    </lineage>
</organism>
<reference evidence="1 2" key="1">
    <citation type="journal article" date="2007" name="Nature">
        <title>Evolution of genes and genomes on the Drosophila phylogeny.</title>
        <authorList>
            <consortium name="Drosophila 12 Genomes Consortium"/>
            <person name="Clark A.G."/>
            <person name="Eisen M.B."/>
            <person name="Smith D.R."/>
            <person name="Bergman C.M."/>
            <person name="Oliver B."/>
            <person name="Markow T.A."/>
            <person name="Kaufman T.C."/>
            <person name="Kellis M."/>
            <person name="Gelbart W."/>
            <person name="Iyer V.N."/>
            <person name="Pollard D.A."/>
            <person name="Sackton T.B."/>
            <person name="Larracuente A.M."/>
            <person name="Singh N.D."/>
            <person name="Abad J.P."/>
            <person name="Abt D.N."/>
            <person name="Adryan B."/>
            <person name="Aguade M."/>
            <person name="Akashi H."/>
            <person name="Anderson W.W."/>
            <person name="Aquadro C.F."/>
            <person name="Ardell D.H."/>
            <person name="Arguello R."/>
            <person name="Artieri C.G."/>
            <person name="Barbash D.A."/>
            <person name="Barker D."/>
            <person name="Barsanti P."/>
            <person name="Batterham P."/>
            <person name="Batzoglou S."/>
            <person name="Begun D."/>
            <person name="Bhutkar A."/>
            <person name="Blanco E."/>
            <person name="Bosak S.A."/>
            <person name="Bradley R.K."/>
            <person name="Brand A.D."/>
            <person name="Brent M.R."/>
            <person name="Brooks A.N."/>
            <person name="Brown R.H."/>
            <person name="Butlin R.K."/>
            <person name="Caggese C."/>
            <person name="Calvi B.R."/>
            <person name="Bernardo de Carvalho A."/>
            <person name="Caspi A."/>
            <person name="Castrezana S."/>
            <person name="Celniker S.E."/>
            <person name="Chang J.L."/>
            <person name="Chapple C."/>
            <person name="Chatterji S."/>
            <person name="Chinwalla A."/>
            <person name="Civetta A."/>
            <person name="Clifton S.W."/>
            <person name="Comeron J.M."/>
            <person name="Costello J.C."/>
            <person name="Coyne J.A."/>
            <person name="Daub J."/>
            <person name="David R.G."/>
            <person name="Delcher A.L."/>
            <person name="Delehaunty K."/>
            <person name="Do C.B."/>
            <person name="Ebling H."/>
            <person name="Edwards K."/>
            <person name="Eickbush T."/>
            <person name="Evans J.D."/>
            <person name="Filipski A."/>
            <person name="Findeiss S."/>
            <person name="Freyhult E."/>
            <person name="Fulton L."/>
            <person name="Fulton R."/>
            <person name="Garcia A.C."/>
            <person name="Gardiner A."/>
            <person name="Garfield D.A."/>
            <person name="Garvin B.E."/>
            <person name="Gibson G."/>
            <person name="Gilbert D."/>
            <person name="Gnerre S."/>
            <person name="Godfrey J."/>
            <person name="Good R."/>
            <person name="Gotea V."/>
            <person name="Gravely B."/>
            <person name="Greenberg A.J."/>
            <person name="Griffiths-Jones S."/>
            <person name="Gross S."/>
            <person name="Guigo R."/>
            <person name="Gustafson E.A."/>
            <person name="Haerty W."/>
            <person name="Hahn M.W."/>
            <person name="Halligan D.L."/>
            <person name="Halpern A.L."/>
            <person name="Halter G.M."/>
            <person name="Han M.V."/>
            <person name="Heger A."/>
            <person name="Hillier L."/>
            <person name="Hinrichs A.S."/>
            <person name="Holmes I."/>
            <person name="Hoskins R.A."/>
            <person name="Hubisz M.J."/>
            <person name="Hultmark D."/>
            <person name="Huntley M.A."/>
            <person name="Jaffe D.B."/>
            <person name="Jagadeeshan S."/>
            <person name="Jeck W.R."/>
            <person name="Johnson J."/>
            <person name="Jones C.D."/>
            <person name="Jordan W.C."/>
            <person name="Karpen G.H."/>
            <person name="Kataoka E."/>
            <person name="Keightley P.D."/>
            <person name="Kheradpour P."/>
            <person name="Kirkness E.F."/>
            <person name="Koerich L.B."/>
            <person name="Kristiansen K."/>
            <person name="Kudrna D."/>
            <person name="Kulathinal R.J."/>
            <person name="Kumar S."/>
            <person name="Kwok R."/>
            <person name="Lander E."/>
            <person name="Langley C.H."/>
            <person name="Lapoint R."/>
            <person name="Lazzaro B.P."/>
            <person name="Lee S.J."/>
            <person name="Levesque L."/>
            <person name="Li R."/>
            <person name="Lin C.F."/>
            <person name="Lin M.F."/>
            <person name="Lindblad-Toh K."/>
            <person name="Llopart A."/>
            <person name="Long M."/>
            <person name="Low L."/>
            <person name="Lozovsky E."/>
            <person name="Lu J."/>
            <person name="Luo M."/>
            <person name="Machado C.A."/>
            <person name="Makalowski W."/>
            <person name="Marzo M."/>
            <person name="Matsuda M."/>
            <person name="Matzkin L."/>
            <person name="McAllister B."/>
            <person name="McBride C.S."/>
            <person name="McKernan B."/>
            <person name="McKernan K."/>
            <person name="Mendez-Lago M."/>
            <person name="Minx P."/>
            <person name="Mollenhauer M.U."/>
            <person name="Montooth K."/>
            <person name="Mount S.M."/>
            <person name="Mu X."/>
            <person name="Myers E."/>
            <person name="Negre B."/>
            <person name="Newfeld S."/>
            <person name="Nielsen R."/>
            <person name="Noor M.A."/>
            <person name="O'Grady P."/>
            <person name="Pachter L."/>
            <person name="Papaceit M."/>
            <person name="Parisi M.J."/>
            <person name="Parisi M."/>
            <person name="Parts L."/>
            <person name="Pedersen J.S."/>
            <person name="Pesole G."/>
            <person name="Phillippy A.M."/>
            <person name="Ponting C.P."/>
            <person name="Pop M."/>
            <person name="Porcelli D."/>
            <person name="Powell J.R."/>
            <person name="Prohaska S."/>
            <person name="Pruitt K."/>
            <person name="Puig M."/>
            <person name="Quesneville H."/>
            <person name="Ram K.R."/>
            <person name="Rand D."/>
            <person name="Rasmussen M.D."/>
            <person name="Reed L.K."/>
            <person name="Reenan R."/>
            <person name="Reily A."/>
            <person name="Remington K.A."/>
            <person name="Rieger T.T."/>
            <person name="Ritchie M.G."/>
            <person name="Robin C."/>
            <person name="Rogers Y.H."/>
            <person name="Rohde C."/>
            <person name="Rozas J."/>
            <person name="Rubenfield M.J."/>
            <person name="Ruiz A."/>
            <person name="Russo S."/>
            <person name="Salzberg S.L."/>
            <person name="Sanchez-Gracia A."/>
            <person name="Saranga D.J."/>
            <person name="Sato H."/>
            <person name="Schaeffer S.W."/>
            <person name="Schatz M.C."/>
            <person name="Schlenke T."/>
            <person name="Schwartz R."/>
            <person name="Segarra C."/>
            <person name="Singh R.S."/>
            <person name="Sirot L."/>
            <person name="Sirota M."/>
            <person name="Sisneros N.B."/>
            <person name="Smith C.D."/>
            <person name="Smith T.F."/>
            <person name="Spieth J."/>
            <person name="Stage D.E."/>
            <person name="Stark A."/>
            <person name="Stephan W."/>
            <person name="Strausberg R.L."/>
            <person name="Strempel S."/>
            <person name="Sturgill D."/>
            <person name="Sutton G."/>
            <person name="Sutton G.G."/>
            <person name="Tao W."/>
            <person name="Teichmann S."/>
            <person name="Tobari Y.N."/>
            <person name="Tomimura Y."/>
            <person name="Tsolas J.M."/>
            <person name="Valente V.L."/>
            <person name="Venter E."/>
            <person name="Venter J.C."/>
            <person name="Vicario S."/>
            <person name="Vieira F.G."/>
            <person name="Vilella A.J."/>
            <person name="Villasante A."/>
            <person name="Walenz B."/>
            <person name="Wang J."/>
            <person name="Wasserman M."/>
            <person name="Watts T."/>
            <person name="Wilson D."/>
            <person name="Wilson R.K."/>
            <person name="Wing R.A."/>
            <person name="Wolfner M.F."/>
            <person name="Wong A."/>
            <person name="Wong G.K."/>
            <person name="Wu C.I."/>
            <person name="Wu G."/>
            <person name="Yamamoto D."/>
            <person name="Yang H.P."/>
            <person name="Yang S.P."/>
            <person name="Yorke J.A."/>
            <person name="Yoshida K."/>
            <person name="Zdobnov E."/>
            <person name="Zhang P."/>
            <person name="Zhang Y."/>
            <person name="Zimin A.V."/>
            <person name="Baldwin J."/>
            <person name="Abdouelleil A."/>
            <person name="Abdulkadir J."/>
            <person name="Abebe A."/>
            <person name="Abera B."/>
            <person name="Abreu J."/>
            <person name="Acer S.C."/>
            <person name="Aftuck L."/>
            <person name="Alexander A."/>
            <person name="An P."/>
            <person name="Anderson E."/>
            <person name="Anderson S."/>
            <person name="Arachi H."/>
            <person name="Azer M."/>
            <person name="Bachantsang P."/>
            <person name="Barry A."/>
            <person name="Bayul T."/>
            <person name="Berlin A."/>
            <person name="Bessette D."/>
            <person name="Bloom T."/>
            <person name="Blye J."/>
            <person name="Boguslavskiy L."/>
            <person name="Bonnet C."/>
            <person name="Boukhgalter B."/>
            <person name="Bourzgui I."/>
            <person name="Brown A."/>
            <person name="Cahill P."/>
            <person name="Channer S."/>
            <person name="Cheshatsang Y."/>
            <person name="Chuda L."/>
            <person name="Citroen M."/>
            <person name="Collymore A."/>
            <person name="Cooke P."/>
            <person name="Costello M."/>
            <person name="D'Aco K."/>
            <person name="Daza R."/>
            <person name="De Haan G."/>
            <person name="DeGray S."/>
            <person name="DeMaso C."/>
            <person name="Dhargay N."/>
            <person name="Dooley K."/>
            <person name="Dooley E."/>
            <person name="Doricent M."/>
            <person name="Dorje P."/>
            <person name="Dorjee K."/>
            <person name="Dupes A."/>
            <person name="Elong R."/>
            <person name="Falk J."/>
            <person name="Farina A."/>
            <person name="Faro S."/>
            <person name="Ferguson D."/>
            <person name="Fisher S."/>
            <person name="Foley C.D."/>
            <person name="Franke A."/>
            <person name="Friedrich D."/>
            <person name="Gadbois L."/>
            <person name="Gearin G."/>
            <person name="Gearin C.R."/>
            <person name="Giannoukos G."/>
            <person name="Goode T."/>
            <person name="Graham J."/>
            <person name="Grandbois E."/>
            <person name="Grewal S."/>
            <person name="Gyaltsen K."/>
            <person name="Hafez N."/>
            <person name="Hagos B."/>
            <person name="Hall J."/>
            <person name="Henson C."/>
            <person name="Hollinger A."/>
            <person name="Honan T."/>
            <person name="Huard M.D."/>
            <person name="Hughes L."/>
            <person name="Hurhula B."/>
            <person name="Husby M.E."/>
            <person name="Kamat A."/>
            <person name="Kanga B."/>
            <person name="Kashin S."/>
            <person name="Khazanovich D."/>
            <person name="Kisner P."/>
            <person name="Lance K."/>
            <person name="Lara M."/>
            <person name="Lee W."/>
            <person name="Lennon N."/>
            <person name="Letendre F."/>
            <person name="LeVine R."/>
            <person name="Lipovsky A."/>
            <person name="Liu X."/>
            <person name="Liu J."/>
            <person name="Liu S."/>
            <person name="Lokyitsang T."/>
            <person name="Lokyitsang Y."/>
            <person name="Lubonja R."/>
            <person name="Lui A."/>
            <person name="MacDonald P."/>
            <person name="Magnisalis V."/>
            <person name="Maru K."/>
            <person name="Matthews C."/>
            <person name="McCusker W."/>
            <person name="McDonough S."/>
            <person name="Mehta T."/>
            <person name="Meldrim J."/>
            <person name="Meneus L."/>
            <person name="Mihai O."/>
            <person name="Mihalev A."/>
            <person name="Mihova T."/>
            <person name="Mittelman R."/>
            <person name="Mlenga V."/>
            <person name="Montmayeur A."/>
            <person name="Mulrain L."/>
            <person name="Navidi A."/>
            <person name="Naylor J."/>
            <person name="Negash T."/>
            <person name="Nguyen T."/>
            <person name="Nguyen N."/>
            <person name="Nicol R."/>
            <person name="Norbu C."/>
            <person name="Norbu N."/>
            <person name="Novod N."/>
            <person name="O'Neill B."/>
            <person name="Osman S."/>
            <person name="Markiewicz E."/>
            <person name="Oyono O.L."/>
            <person name="Patti C."/>
            <person name="Phunkhang P."/>
            <person name="Pierre F."/>
            <person name="Priest M."/>
            <person name="Raghuraman S."/>
            <person name="Rege F."/>
            <person name="Reyes R."/>
            <person name="Rise C."/>
            <person name="Rogov P."/>
            <person name="Ross K."/>
            <person name="Ryan E."/>
            <person name="Settipalli S."/>
            <person name="Shea T."/>
            <person name="Sherpa N."/>
            <person name="Shi L."/>
            <person name="Shih D."/>
            <person name="Sparrow T."/>
            <person name="Spaulding J."/>
            <person name="Stalker J."/>
            <person name="Stange-Thomann N."/>
            <person name="Stavropoulos S."/>
            <person name="Stone C."/>
            <person name="Strader C."/>
            <person name="Tesfaye S."/>
            <person name="Thomson T."/>
            <person name="Thoulutsang Y."/>
            <person name="Thoulutsang D."/>
            <person name="Topham K."/>
            <person name="Topping I."/>
            <person name="Tsamla T."/>
            <person name="Vassiliev H."/>
            <person name="Vo A."/>
            <person name="Wangchuk T."/>
            <person name="Wangdi T."/>
            <person name="Weiand M."/>
            <person name="Wilkinson J."/>
            <person name="Wilson A."/>
            <person name="Yadav S."/>
            <person name="Young G."/>
            <person name="Yu Q."/>
            <person name="Zembek L."/>
            <person name="Zhong D."/>
            <person name="Zimmer A."/>
            <person name="Zwirko Z."/>
            <person name="Jaffe D.B."/>
            <person name="Alvarez P."/>
            <person name="Brockman W."/>
            <person name="Butler J."/>
            <person name="Chin C."/>
            <person name="Gnerre S."/>
            <person name="Grabherr M."/>
            <person name="Kleber M."/>
            <person name="Mauceli E."/>
            <person name="MacCallum I."/>
        </authorList>
    </citation>
    <scope>NUCLEOTIDE SEQUENCE [LARGE SCALE GENOMIC DNA]</scope>
    <source>
        <strain evidence="2">white501</strain>
    </source>
</reference>
<dbReference type="AlphaFoldDB" id="B4NVH4"/>
<evidence type="ECO:0000313" key="2">
    <source>
        <dbReference type="Proteomes" id="UP000000304"/>
    </source>
</evidence>
<dbReference type="OrthoDB" id="5236983at2759"/>
<proteinExistence type="predicted"/>
<dbReference type="PhylomeDB" id="B4NVH4"/>
<dbReference type="STRING" id="7240.B4NVH4"/>
<keyword evidence="2" id="KW-1185">Reference proteome</keyword>
<dbReference type="Proteomes" id="UP000000304">
    <property type="component" value="Unassembled WGS sequence"/>
</dbReference>